<comment type="caution">
    <text evidence="2">The sequence shown here is derived from an EMBL/GenBank/DDBJ whole genome shotgun (WGS) entry which is preliminary data.</text>
</comment>
<gene>
    <name evidence="2" type="ORF">EJB05_04219</name>
</gene>
<protein>
    <submittedName>
        <fullName evidence="2">Uncharacterized protein</fullName>
    </submittedName>
</protein>
<evidence type="ECO:0000313" key="2">
    <source>
        <dbReference type="EMBL" id="TVU44763.1"/>
    </source>
</evidence>
<feature type="compositionally biased region" description="Low complexity" evidence="1">
    <location>
        <begin position="63"/>
        <end position="81"/>
    </location>
</feature>
<name>A0A5J9W9W0_9POAL</name>
<keyword evidence="3" id="KW-1185">Reference proteome</keyword>
<dbReference type="Proteomes" id="UP000324897">
    <property type="component" value="Chromosome 5"/>
</dbReference>
<evidence type="ECO:0000256" key="1">
    <source>
        <dbReference type="SAM" id="MobiDB-lite"/>
    </source>
</evidence>
<organism evidence="2 3">
    <name type="scientific">Eragrostis curvula</name>
    <name type="common">weeping love grass</name>
    <dbReference type="NCBI Taxonomy" id="38414"/>
    <lineage>
        <taxon>Eukaryota</taxon>
        <taxon>Viridiplantae</taxon>
        <taxon>Streptophyta</taxon>
        <taxon>Embryophyta</taxon>
        <taxon>Tracheophyta</taxon>
        <taxon>Spermatophyta</taxon>
        <taxon>Magnoliopsida</taxon>
        <taxon>Liliopsida</taxon>
        <taxon>Poales</taxon>
        <taxon>Poaceae</taxon>
        <taxon>PACMAD clade</taxon>
        <taxon>Chloridoideae</taxon>
        <taxon>Eragrostideae</taxon>
        <taxon>Eragrostidinae</taxon>
        <taxon>Eragrostis</taxon>
    </lineage>
</organism>
<feature type="non-terminal residue" evidence="2">
    <location>
        <position position="1"/>
    </location>
</feature>
<dbReference type="AlphaFoldDB" id="A0A5J9W9W0"/>
<dbReference type="EMBL" id="RWGY01000004">
    <property type="protein sequence ID" value="TVU44763.1"/>
    <property type="molecule type" value="Genomic_DNA"/>
</dbReference>
<evidence type="ECO:0000313" key="3">
    <source>
        <dbReference type="Proteomes" id="UP000324897"/>
    </source>
</evidence>
<accession>A0A5J9W9W0</accession>
<feature type="region of interest" description="Disordered" evidence="1">
    <location>
        <begin position="45"/>
        <end position="81"/>
    </location>
</feature>
<proteinExistence type="predicted"/>
<reference evidence="2 3" key="1">
    <citation type="journal article" date="2019" name="Sci. Rep.">
        <title>A high-quality genome of Eragrostis curvula grass provides insights into Poaceae evolution and supports new strategies to enhance forage quality.</title>
        <authorList>
            <person name="Carballo J."/>
            <person name="Santos B.A.C.M."/>
            <person name="Zappacosta D."/>
            <person name="Garbus I."/>
            <person name="Selva J.P."/>
            <person name="Gallo C.A."/>
            <person name="Diaz A."/>
            <person name="Albertini E."/>
            <person name="Caccamo M."/>
            <person name="Echenique V."/>
        </authorList>
    </citation>
    <scope>NUCLEOTIDE SEQUENCE [LARGE SCALE GENOMIC DNA]</scope>
    <source>
        <strain evidence="3">cv. Victoria</strain>
        <tissue evidence="2">Leaf</tissue>
    </source>
</reference>
<sequence>MTVVVRAAWTRRLLSCHQSPTGQSLPHPVVCPSLSPAAAAKARRLLPTPDLVSPPTSDRYVNPTTTTSSSSPPALAKTSAI</sequence>
<dbReference type="Gramene" id="TVU44763">
    <property type="protein sequence ID" value="TVU44763"/>
    <property type="gene ID" value="EJB05_04219"/>
</dbReference>